<feature type="transmembrane region" description="Helical" evidence="1">
    <location>
        <begin position="74"/>
        <end position="94"/>
    </location>
</feature>
<name>A0A4Q9AZE8_9DEIN</name>
<feature type="transmembrane region" description="Helical" evidence="1">
    <location>
        <begin position="344"/>
        <end position="362"/>
    </location>
</feature>
<dbReference type="PANTHER" id="PTHR43849:SF2">
    <property type="entry name" value="BLL3936 PROTEIN"/>
    <property type="match status" value="1"/>
</dbReference>
<feature type="transmembrane region" description="Helical" evidence="1">
    <location>
        <begin position="12"/>
        <end position="32"/>
    </location>
</feature>
<keyword evidence="4" id="KW-1185">Reference proteome</keyword>
<sequence>MEGRFPHLPSWAKAWVLLSAALGLGLVLYYLFGTPLTGRALLDFSYYWLLVALFLPLTFLLFPGQGGEARPRGYDYALGLGTLGAGALLAWHGPSMVLRPWTNPEAPWQVGLALFLLLAVLEGGRRVGGLGFSLVALLLAAYPLVAPYMPGLLWGPPLPWTEVLGYAIYSTQGLLGLPMRTVGELLVGFLILAAFLVATGAGEVFLKVASALFGWTRGGAAKVSVVASGFFGSLSGSILSNVASTGSLTIPAMIRSGFGRAYAAGVEACASTGGVLMPPVMGAVAFVMASLLGIPYGQVVAAAVIPSFLYYLSLFAHVDLYAAKHGLRGLPRAELPPLARSLREGLPFLLVLGFLVFALLYLRLERLAPFYALAALLPLLLLQGKLSWANLHRGLVASASLVSQTLALILPVGLILAGLVGTGVAPALTGALVQMGQANLFLVLLVGVAIAFLLGMAGVMVAAYILLAVTLAPALVRLGEFVPLAVHLFIAYWSMLSAITPPVAVAAFLAARLAGAHPMAAGLEAVKLGLAIYFLPFFFLFEPALILHGDAVSVLYHIPLAALGILLLVGGLEGQLWGLGPLPLWTRPLYVVGGILLAVPETLTSLLAAPALLAASLWLWSRRRATTRKKAPLGGSSENKR</sequence>
<feature type="transmembrane region" description="Helical" evidence="1">
    <location>
        <begin position="130"/>
        <end position="149"/>
    </location>
</feature>
<dbReference type="EMBL" id="SIJL01000020">
    <property type="protein sequence ID" value="TBH16055.1"/>
    <property type="molecule type" value="Genomic_DNA"/>
</dbReference>
<feature type="transmembrane region" description="Helical" evidence="1">
    <location>
        <begin position="592"/>
        <end position="620"/>
    </location>
</feature>
<evidence type="ECO:0000259" key="2">
    <source>
        <dbReference type="Pfam" id="PF06808"/>
    </source>
</evidence>
<evidence type="ECO:0000256" key="1">
    <source>
        <dbReference type="SAM" id="Phobius"/>
    </source>
</evidence>
<dbReference type="InterPro" id="IPR011853">
    <property type="entry name" value="TRAP_DctM-Dct_fused"/>
</dbReference>
<proteinExistence type="predicted"/>
<dbReference type="Proteomes" id="UP000292858">
    <property type="component" value="Unassembled WGS sequence"/>
</dbReference>
<feature type="transmembrane region" description="Helical" evidence="1">
    <location>
        <begin position="395"/>
        <end position="420"/>
    </location>
</feature>
<evidence type="ECO:0000313" key="4">
    <source>
        <dbReference type="Proteomes" id="UP000292858"/>
    </source>
</evidence>
<dbReference type="AlphaFoldDB" id="A0A4Q9AZE8"/>
<dbReference type="InterPro" id="IPR010656">
    <property type="entry name" value="DctM"/>
</dbReference>
<feature type="transmembrane region" description="Helical" evidence="1">
    <location>
        <begin position="530"/>
        <end position="547"/>
    </location>
</feature>
<feature type="transmembrane region" description="Helical" evidence="1">
    <location>
        <begin position="440"/>
        <end position="469"/>
    </location>
</feature>
<organism evidence="3 4">
    <name type="scientific">Thermus thermamylovorans</name>
    <dbReference type="NCBI Taxonomy" id="2509362"/>
    <lineage>
        <taxon>Bacteria</taxon>
        <taxon>Thermotogati</taxon>
        <taxon>Deinococcota</taxon>
        <taxon>Deinococci</taxon>
        <taxon>Thermales</taxon>
        <taxon>Thermaceae</taxon>
        <taxon>Thermus</taxon>
    </lineage>
</organism>
<feature type="transmembrane region" description="Helical" evidence="1">
    <location>
        <begin position="554"/>
        <end position="572"/>
    </location>
</feature>
<feature type="transmembrane region" description="Helical" evidence="1">
    <location>
        <begin position="368"/>
        <end position="388"/>
    </location>
</feature>
<evidence type="ECO:0000313" key="3">
    <source>
        <dbReference type="EMBL" id="TBH16055.1"/>
    </source>
</evidence>
<feature type="transmembrane region" description="Helical" evidence="1">
    <location>
        <begin position="481"/>
        <end position="510"/>
    </location>
</feature>
<feature type="transmembrane region" description="Helical" evidence="1">
    <location>
        <begin position="300"/>
        <end position="323"/>
    </location>
</feature>
<feature type="transmembrane region" description="Helical" evidence="1">
    <location>
        <begin position="44"/>
        <end position="62"/>
    </location>
</feature>
<reference evidence="3 4" key="1">
    <citation type="submission" date="2019-02" db="EMBL/GenBank/DDBJ databases">
        <title>Thermus sp. a novel from hot spring.</title>
        <authorList>
            <person name="Zhao Z."/>
        </authorList>
    </citation>
    <scope>NUCLEOTIDE SEQUENCE [LARGE SCALE GENOMIC DNA]</scope>
    <source>
        <strain evidence="3 4">CFH 72773T</strain>
    </source>
</reference>
<dbReference type="OrthoDB" id="9759894at2"/>
<dbReference type="NCBIfam" id="TIGR02123">
    <property type="entry name" value="TRAP_fused"/>
    <property type="match status" value="1"/>
</dbReference>
<feature type="transmembrane region" description="Helical" evidence="1">
    <location>
        <begin position="106"/>
        <end position="123"/>
    </location>
</feature>
<feature type="transmembrane region" description="Helical" evidence="1">
    <location>
        <begin position="275"/>
        <end position="294"/>
    </location>
</feature>
<keyword evidence="1" id="KW-0472">Membrane</keyword>
<accession>A0A4Q9AZE8</accession>
<feature type="domain" description="TRAP C4-dicarboxylate transport system permease DctM subunit" evidence="2">
    <location>
        <begin position="116"/>
        <end position="547"/>
    </location>
</feature>
<keyword evidence="1" id="KW-1133">Transmembrane helix</keyword>
<comment type="caution">
    <text evidence="3">The sequence shown here is derived from an EMBL/GenBank/DDBJ whole genome shotgun (WGS) entry which is preliminary data.</text>
</comment>
<keyword evidence="1" id="KW-0812">Transmembrane</keyword>
<dbReference type="PANTHER" id="PTHR43849">
    <property type="entry name" value="BLL3936 PROTEIN"/>
    <property type="match status" value="1"/>
</dbReference>
<dbReference type="Pfam" id="PF06808">
    <property type="entry name" value="DctM"/>
    <property type="match status" value="1"/>
</dbReference>
<gene>
    <name evidence="3" type="ORF">ETP66_10625</name>
</gene>
<protein>
    <submittedName>
        <fullName evidence="3">TRAP transporter fused permease subunit</fullName>
    </submittedName>
</protein>
<feature type="transmembrane region" description="Helical" evidence="1">
    <location>
        <begin position="185"/>
        <end position="206"/>
    </location>
</feature>